<dbReference type="OrthoDB" id="1908104at2759"/>
<dbReference type="InterPro" id="IPR046350">
    <property type="entry name" value="Cystatin_sf"/>
</dbReference>
<evidence type="ECO:0000256" key="2">
    <source>
        <dbReference type="ARBA" id="ARBA00022704"/>
    </source>
</evidence>
<sequence length="134" mass="14571">MEKISLNRYLILFSLLLLLTLSAASAAALGSGGKVGGRKEIKDVENNKEIQNLGLYCVKAKNDLLKKETPGTPPLVFFKVVHAEEQVVAGIKYFLRISAGDGDGKVRIFDAEVVVQPWAKSKKLISFVPSGRAK</sequence>
<evidence type="ECO:0000256" key="3">
    <source>
        <dbReference type="SAM" id="SignalP"/>
    </source>
</evidence>
<evidence type="ECO:0000313" key="6">
    <source>
        <dbReference type="Proteomes" id="UP000595140"/>
    </source>
</evidence>
<dbReference type="SUPFAM" id="SSF54403">
    <property type="entry name" value="Cystatin/monellin"/>
    <property type="match status" value="1"/>
</dbReference>
<keyword evidence="6" id="KW-1185">Reference proteome</keyword>
<reference evidence="5 6" key="1">
    <citation type="submission" date="2018-04" db="EMBL/GenBank/DDBJ databases">
        <authorList>
            <person name="Vogel A."/>
        </authorList>
    </citation>
    <scope>NUCLEOTIDE SEQUENCE [LARGE SCALE GENOMIC DNA]</scope>
</reference>
<keyword evidence="1" id="KW-0646">Protease inhibitor</keyword>
<accession>A0A484L0W7</accession>
<feature type="signal peptide" evidence="3">
    <location>
        <begin position="1"/>
        <end position="26"/>
    </location>
</feature>
<protein>
    <recommendedName>
        <fullName evidence="4">Cystatin domain-containing protein</fullName>
    </recommendedName>
</protein>
<evidence type="ECO:0000256" key="1">
    <source>
        <dbReference type="ARBA" id="ARBA00022690"/>
    </source>
</evidence>
<dbReference type="Proteomes" id="UP000595140">
    <property type="component" value="Unassembled WGS sequence"/>
</dbReference>
<name>A0A484L0W7_9ASTE</name>
<proteinExistence type="predicted"/>
<keyword evidence="3" id="KW-0732">Signal</keyword>
<dbReference type="Gene3D" id="3.10.450.10">
    <property type="match status" value="1"/>
</dbReference>
<dbReference type="PANTHER" id="PTHR47373">
    <property type="entry name" value="CYSTEINE PROTEINASE INHIBITOR 2"/>
    <property type="match status" value="1"/>
</dbReference>
<dbReference type="PROSITE" id="PS00287">
    <property type="entry name" value="CYSTATIN"/>
    <property type="match status" value="1"/>
</dbReference>
<dbReference type="AlphaFoldDB" id="A0A484L0W7"/>
<dbReference type="PANTHER" id="PTHR47373:SF1">
    <property type="entry name" value="CYSTEINE PROTEINASE INHIBITOR 2"/>
    <property type="match status" value="1"/>
</dbReference>
<organism evidence="5 6">
    <name type="scientific">Cuscuta campestris</name>
    <dbReference type="NCBI Taxonomy" id="132261"/>
    <lineage>
        <taxon>Eukaryota</taxon>
        <taxon>Viridiplantae</taxon>
        <taxon>Streptophyta</taxon>
        <taxon>Embryophyta</taxon>
        <taxon>Tracheophyta</taxon>
        <taxon>Spermatophyta</taxon>
        <taxon>Magnoliopsida</taxon>
        <taxon>eudicotyledons</taxon>
        <taxon>Gunneridae</taxon>
        <taxon>Pentapetalae</taxon>
        <taxon>asterids</taxon>
        <taxon>lamiids</taxon>
        <taxon>Solanales</taxon>
        <taxon>Convolvulaceae</taxon>
        <taxon>Cuscuteae</taxon>
        <taxon>Cuscuta</taxon>
        <taxon>Cuscuta subgen. Grammica</taxon>
        <taxon>Cuscuta sect. Cleistogrammica</taxon>
    </lineage>
</organism>
<evidence type="ECO:0000313" key="5">
    <source>
        <dbReference type="EMBL" id="VFQ69922.1"/>
    </source>
</evidence>
<gene>
    <name evidence="5" type="ORF">CCAM_LOCUS11698</name>
</gene>
<dbReference type="EMBL" id="OOIL02000857">
    <property type="protein sequence ID" value="VFQ69922.1"/>
    <property type="molecule type" value="Genomic_DNA"/>
</dbReference>
<dbReference type="CDD" id="cd00042">
    <property type="entry name" value="CY"/>
    <property type="match status" value="1"/>
</dbReference>
<dbReference type="Pfam" id="PF16845">
    <property type="entry name" value="SQAPI"/>
    <property type="match status" value="1"/>
</dbReference>
<feature type="domain" description="Cystatin" evidence="4">
    <location>
        <begin position="33"/>
        <end position="130"/>
    </location>
</feature>
<dbReference type="InterPro" id="IPR018073">
    <property type="entry name" value="Prot_inh_cystat_CS"/>
</dbReference>
<keyword evidence="2" id="KW-0789">Thiol protease inhibitor</keyword>
<dbReference type="InterPro" id="IPR000010">
    <property type="entry name" value="Cystatin_dom"/>
</dbReference>
<dbReference type="SMART" id="SM00043">
    <property type="entry name" value="CY"/>
    <property type="match status" value="1"/>
</dbReference>
<dbReference type="GO" id="GO:0004869">
    <property type="term" value="F:cysteine-type endopeptidase inhibitor activity"/>
    <property type="evidence" value="ECO:0007669"/>
    <property type="project" value="UniProtKB-KW"/>
</dbReference>
<feature type="chain" id="PRO_5019750210" description="Cystatin domain-containing protein" evidence="3">
    <location>
        <begin position="27"/>
        <end position="134"/>
    </location>
</feature>
<evidence type="ECO:0000259" key="4">
    <source>
        <dbReference type="SMART" id="SM00043"/>
    </source>
</evidence>